<dbReference type="NCBIfam" id="TIGR02069">
    <property type="entry name" value="cyanophycinase"/>
    <property type="match status" value="2"/>
</dbReference>
<comment type="function">
    <text evidence="2">Exopeptidase that catalyzes the hydrolytic cleavage of multi-L-arginyl-poly-L-aspartic acid (cyanophycin; a water-insoluble reserve polymer) into aspartate-arginine dipeptides.</text>
</comment>
<evidence type="ECO:0000256" key="3">
    <source>
        <dbReference type="ARBA" id="ARBA00006534"/>
    </source>
</evidence>
<evidence type="ECO:0000256" key="7">
    <source>
        <dbReference type="ARBA" id="ARBA00022801"/>
    </source>
</evidence>
<dbReference type="InterPro" id="IPR029062">
    <property type="entry name" value="Class_I_gatase-like"/>
</dbReference>
<gene>
    <name evidence="9" type="ORF">DET59_101416</name>
</gene>
<dbReference type="SUPFAM" id="SSF52317">
    <property type="entry name" value="Class I glutamine amidotransferase-like"/>
    <property type="match status" value="2"/>
</dbReference>
<evidence type="ECO:0000256" key="8">
    <source>
        <dbReference type="ARBA" id="ARBA00022825"/>
    </source>
</evidence>
<evidence type="ECO:0000313" key="9">
    <source>
        <dbReference type="EMBL" id="RBP08044.1"/>
    </source>
</evidence>
<dbReference type="GO" id="GO:0008236">
    <property type="term" value="F:serine-type peptidase activity"/>
    <property type="evidence" value="ECO:0007669"/>
    <property type="project" value="UniProtKB-KW"/>
</dbReference>
<dbReference type="InterPro" id="IPR011811">
    <property type="entry name" value="Peptidase_S51_cyanophycinase"/>
</dbReference>
<proteinExistence type="inferred from homology"/>
<dbReference type="EMBL" id="QNRJ01000001">
    <property type="protein sequence ID" value="RBP08044.1"/>
    <property type="molecule type" value="Genomic_DNA"/>
</dbReference>
<keyword evidence="6" id="KW-0645">Protease</keyword>
<reference evidence="9 10" key="1">
    <citation type="submission" date="2018-06" db="EMBL/GenBank/DDBJ databases">
        <title>Freshwater and sediment microbial communities from various areas in North America, analyzing microbe dynamics in response to fracking.</title>
        <authorList>
            <person name="Lamendella R."/>
        </authorList>
    </citation>
    <scope>NUCLEOTIDE SEQUENCE [LARGE SCALE GENOMIC DNA]</scope>
    <source>
        <strain evidence="9 10">97B</strain>
    </source>
</reference>
<dbReference type="CDD" id="cd03145">
    <property type="entry name" value="GAT1_cyanophycinase"/>
    <property type="match status" value="2"/>
</dbReference>
<evidence type="ECO:0000256" key="5">
    <source>
        <dbReference type="ARBA" id="ARBA00015719"/>
    </source>
</evidence>
<name>A0A366F0B8_9BACI</name>
<comment type="caution">
    <text evidence="9">The sequence shown here is derived from an EMBL/GenBank/DDBJ whole genome shotgun (WGS) entry which is preliminary data.</text>
</comment>
<evidence type="ECO:0000256" key="4">
    <source>
        <dbReference type="ARBA" id="ARBA00013115"/>
    </source>
</evidence>
<dbReference type="Gene3D" id="3.40.50.880">
    <property type="match status" value="2"/>
</dbReference>
<accession>A0A366F0B8</accession>
<evidence type="ECO:0000256" key="6">
    <source>
        <dbReference type="ARBA" id="ARBA00022670"/>
    </source>
</evidence>
<keyword evidence="7" id="KW-0378">Hydrolase</keyword>
<dbReference type="GO" id="GO:0006508">
    <property type="term" value="P:proteolysis"/>
    <property type="evidence" value="ECO:0007669"/>
    <property type="project" value="UniProtKB-KW"/>
</dbReference>
<dbReference type="AlphaFoldDB" id="A0A366F0B8"/>
<organism evidence="9 10">
    <name type="scientific">Rossellomorea aquimaris</name>
    <dbReference type="NCBI Taxonomy" id="189382"/>
    <lineage>
        <taxon>Bacteria</taxon>
        <taxon>Bacillati</taxon>
        <taxon>Bacillota</taxon>
        <taxon>Bacilli</taxon>
        <taxon>Bacillales</taxon>
        <taxon>Bacillaceae</taxon>
        <taxon>Rossellomorea</taxon>
    </lineage>
</organism>
<evidence type="ECO:0000256" key="2">
    <source>
        <dbReference type="ARBA" id="ARBA00002039"/>
    </source>
</evidence>
<evidence type="ECO:0000313" key="10">
    <source>
        <dbReference type="Proteomes" id="UP000252118"/>
    </source>
</evidence>
<evidence type="ECO:0000256" key="1">
    <source>
        <dbReference type="ARBA" id="ARBA00001092"/>
    </source>
</evidence>
<dbReference type="PANTHER" id="PTHR36175:SF1">
    <property type="entry name" value="CYANOPHYCINASE"/>
    <property type="match status" value="1"/>
</dbReference>
<comment type="catalytic activity">
    <reaction evidence="1">
        <text>[L-4-(L-arginin-2-N-yl)aspartate](n) + H2O = [L-4-(L-arginin-2-N-yl)aspartate](n-1) + L-4-(L-arginin-2-N-yl)aspartate</text>
        <dbReference type="Rhea" id="RHEA:12845"/>
        <dbReference type="Rhea" id="RHEA-COMP:13728"/>
        <dbReference type="Rhea" id="RHEA-COMP:13734"/>
        <dbReference type="ChEBI" id="CHEBI:15377"/>
        <dbReference type="ChEBI" id="CHEBI:137986"/>
        <dbReference type="ChEBI" id="CHEBI:137991"/>
        <dbReference type="EC" id="3.4.15.6"/>
    </reaction>
</comment>
<dbReference type="Pfam" id="PF03575">
    <property type="entry name" value="Peptidase_S51"/>
    <property type="match status" value="2"/>
</dbReference>
<dbReference type="Proteomes" id="UP000252118">
    <property type="component" value="Unassembled WGS sequence"/>
</dbReference>
<dbReference type="EC" id="3.4.15.6" evidence="4"/>
<keyword evidence="8" id="KW-0720">Serine protease</keyword>
<comment type="similarity">
    <text evidence="3">Belongs to the peptidase S51 family.</text>
</comment>
<sequence>MLMNGYWGKAKKLFIVITVFAVISSLATSSSFAKKNENSIKGSLLIVGGALGSSNSAVYEEFINLSGGKKKAKIGIIPSASGSLKSSNQFKEDLISYGVAESAIEILPLSSHDFSGTEEDESEWKDNAQKKEITKKIKRLTGIWFVGGDQLKITDTLVKGNGKNTKALDEIWKVYRKGAVLGGTSAGAAIMSDVMITGGDSLGGLRQEFITDDVSNPDEEYAPVYIEKGLGFFQWGIVDQHFNERSRLGRLAATAIRYETNKNHLAYGIDEDTAMVVNNLKQTISVLGRSNITVVDASQSTLTGKEIKNIDLSYISPGDVFNVKTKEFNISEDKVETKDYEYYNFKPLPATGVLSSYGTLPHYLSYSLVDNEAVREVYGYIYDSEGNGFELGFKKTDETNGYWGYQDGQKDSYSLLHVEMNVTPVSVHFNKEDQLSHDFNTSSLEVPESPFDAETKGSLVIVGGALGSSNEEVYSEFINRAGENGKIGIIPAASSSLKSSHAFKEDLSSYGVPQENIDILPLSNHDFKGTEEDESNWMNNKNNPDIAESILEYDAIWFVGGDQTDITQTLLNEDGTLSLALENIWEIYRNGAVLGGTSAGAAIMSDVMIAGGGSYDTLSKGFTDTYEGMSQQEGGPGYLEKGLGFFPYGIVDQHFDKKARLGRLIATTAEHGEENEFSYGIDEDTAMIVDNEAKTIEVKGRGGVSVVDLSPSDLSQSSHTYKNVHLSWITSGDQLNLNTKEYTISDHKVSTKDYEYYEYNAAPHTGVLTPHPSLANYLSYSLLDNVGQDEVKSYSFFQDEGFELTFKKGDHTEGFWGYKDGSQDDYSYLNVKMDIVPVKISIENK</sequence>
<dbReference type="GO" id="GO:0008241">
    <property type="term" value="F:peptidyl-dipeptidase activity"/>
    <property type="evidence" value="ECO:0007669"/>
    <property type="project" value="UniProtKB-EC"/>
</dbReference>
<dbReference type="PANTHER" id="PTHR36175">
    <property type="entry name" value="CYANOPHYCINASE"/>
    <property type="match status" value="1"/>
</dbReference>
<protein>
    <recommendedName>
        <fullName evidence="5">Cyanophycinase</fullName>
        <ecNumber evidence="4">3.4.15.6</ecNumber>
    </recommendedName>
</protein>
<dbReference type="InterPro" id="IPR005320">
    <property type="entry name" value="Peptidase_S51"/>
</dbReference>